<evidence type="ECO:0000256" key="3">
    <source>
        <dbReference type="ARBA" id="ARBA00022989"/>
    </source>
</evidence>
<keyword evidence="2 5" id="KW-0812">Transmembrane</keyword>
<organism evidence="6 7">
    <name type="scientific">Methylophilus flavus</name>
    <dbReference type="NCBI Taxonomy" id="640084"/>
    <lineage>
        <taxon>Bacteria</taxon>
        <taxon>Pseudomonadati</taxon>
        <taxon>Pseudomonadota</taxon>
        <taxon>Betaproteobacteria</taxon>
        <taxon>Nitrosomonadales</taxon>
        <taxon>Methylophilaceae</taxon>
        <taxon>Methylophilus</taxon>
    </lineage>
</organism>
<feature type="transmembrane region" description="Helical" evidence="5">
    <location>
        <begin position="64"/>
        <end position="81"/>
    </location>
</feature>
<dbReference type="InterPro" id="IPR003689">
    <property type="entry name" value="ZIP"/>
</dbReference>
<keyword evidence="4 5" id="KW-0472">Membrane</keyword>
<feature type="transmembrane region" description="Helical" evidence="5">
    <location>
        <begin position="240"/>
        <end position="261"/>
    </location>
</feature>
<dbReference type="Pfam" id="PF02535">
    <property type="entry name" value="Zip"/>
    <property type="match status" value="1"/>
</dbReference>
<feature type="transmembrane region" description="Helical" evidence="5">
    <location>
        <begin position="34"/>
        <end position="58"/>
    </location>
</feature>
<comment type="subcellular location">
    <subcellularLocation>
        <location evidence="1">Membrane</location>
        <topology evidence="1">Multi-pass membrane protein</topology>
    </subcellularLocation>
</comment>
<dbReference type="Proteomes" id="UP001597206">
    <property type="component" value="Unassembled WGS sequence"/>
</dbReference>
<protein>
    <submittedName>
        <fullName evidence="6">ZIP family metal transporter</fullName>
    </submittedName>
</protein>
<reference evidence="7" key="1">
    <citation type="journal article" date="2019" name="Int. J. Syst. Evol. Microbiol.">
        <title>The Global Catalogue of Microorganisms (GCM) 10K type strain sequencing project: providing services to taxonomists for standard genome sequencing and annotation.</title>
        <authorList>
            <consortium name="The Broad Institute Genomics Platform"/>
            <consortium name="The Broad Institute Genome Sequencing Center for Infectious Disease"/>
            <person name="Wu L."/>
            <person name="Ma J."/>
        </authorList>
    </citation>
    <scope>NUCLEOTIDE SEQUENCE [LARGE SCALE GENOMIC DNA]</scope>
    <source>
        <strain evidence="7">CCUG 58411</strain>
    </source>
</reference>
<keyword evidence="3 5" id="KW-1133">Transmembrane helix</keyword>
<feature type="transmembrane region" description="Helical" evidence="5">
    <location>
        <begin position="213"/>
        <end position="234"/>
    </location>
</feature>
<keyword evidence="7" id="KW-1185">Reference proteome</keyword>
<dbReference type="EMBL" id="JBHTLN010000001">
    <property type="protein sequence ID" value="MFD1121116.1"/>
    <property type="molecule type" value="Genomic_DNA"/>
</dbReference>
<dbReference type="PANTHER" id="PTHR16950:SF16">
    <property type="entry name" value="ZINC TRANSPORTER ZIP13"/>
    <property type="match status" value="1"/>
</dbReference>
<evidence type="ECO:0000256" key="1">
    <source>
        <dbReference type="ARBA" id="ARBA00004141"/>
    </source>
</evidence>
<evidence type="ECO:0000256" key="4">
    <source>
        <dbReference type="ARBA" id="ARBA00023136"/>
    </source>
</evidence>
<feature type="transmembrane region" description="Helical" evidence="5">
    <location>
        <begin position="273"/>
        <end position="294"/>
    </location>
</feature>
<evidence type="ECO:0000256" key="2">
    <source>
        <dbReference type="ARBA" id="ARBA00022692"/>
    </source>
</evidence>
<feature type="transmembrane region" description="Helical" evidence="5">
    <location>
        <begin position="6"/>
        <end position="27"/>
    </location>
</feature>
<dbReference type="RefSeq" id="WP_379033861.1">
    <property type="nucleotide sequence ID" value="NZ_JBHTLN010000001.1"/>
</dbReference>
<gene>
    <name evidence="6" type="ORF">ACFQ2T_01245</name>
</gene>
<evidence type="ECO:0000313" key="6">
    <source>
        <dbReference type="EMBL" id="MFD1121116.1"/>
    </source>
</evidence>
<evidence type="ECO:0000313" key="7">
    <source>
        <dbReference type="Proteomes" id="UP001597206"/>
    </source>
</evidence>
<name>A0ABW3PAH3_9PROT</name>
<evidence type="ECO:0000256" key="5">
    <source>
        <dbReference type="SAM" id="Phobius"/>
    </source>
</evidence>
<sequence>MSPLTGMVIACLAGGVLSVSVAAVFALNARKHWVPLLVSYAIGALLAAVFLEILPHAIETSPNIEAMTATMLFGILLFFALEKLVLWRHCHGEHCEMHAIHDEAHCPELHPGQASAQKVKAPQGAIKFRPLAAESPQVLSHHHHHDDGRSGMMIMIGDTFHNFVDGVLICAAFMVDMQVGLVTALAIIAHEIPQEVGDFLILLHSGYSKRKAFLFNIASSLATLAGGLIAYAGLNMVQHWVPYILSLAASSMLYVAVADLIPGLHKRTALRDTLLQLLLITLGVASVAVTKLLVEG</sequence>
<accession>A0ABW3PAH3</accession>
<proteinExistence type="predicted"/>
<dbReference type="PANTHER" id="PTHR16950">
    <property type="entry name" value="ZINC TRANSPORTER SLC39A7 HISTIDINE-RICH MEMBRANE PROTEIN KE4"/>
    <property type="match status" value="1"/>
</dbReference>
<comment type="caution">
    <text evidence="6">The sequence shown here is derived from an EMBL/GenBank/DDBJ whole genome shotgun (WGS) entry which is preliminary data.</text>
</comment>